<dbReference type="Gene3D" id="3.30.420.10">
    <property type="entry name" value="Ribonuclease H-like superfamily/Ribonuclease H"/>
    <property type="match status" value="1"/>
</dbReference>
<dbReference type="Proteomes" id="UP001459277">
    <property type="component" value="Unassembled WGS sequence"/>
</dbReference>
<dbReference type="InterPro" id="IPR044730">
    <property type="entry name" value="RNase_H-like_dom_plant"/>
</dbReference>
<name>A0AAW2DHB8_9ROSI</name>
<proteinExistence type="predicted"/>
<sequence length="127" mass="14096">MASLSRVNLLTSTVIEVETLEACWAVKFALELGFDNIFLKGDSKVLIKLLNSSNRSLAPFGHIINDILFLALRFSCFSVAHVCRQCNKISYSLARRAIFSSPLSVWMEDVPPNHSSVIQADLNSLPL</sequence>
<feature type="domain" description="RNase H type-1" evidence="1">
    <location>
        <begin position="12"/>
        <end position="97"/>
    </location>
</feature>
<protein>
    <recommendedName>
        <fullName evidence="1">RNase H type-1 domain-containing protein</fullName>
    </recommendedName>
</protein>
<dbReference type="CDD" id="cd06222">
    <property type="entry name" value="RNase_H_like"/>
    <property type="match status" value="1"/>
</dbReference>
<organism evidence="2 3">
    <name type="scientific">Lithocarpus litseifolius</name>
    <dbReference type="NCBI Taxonomy" id="425828"/>
    <lineage>
        <taxon>Eukaryota</taxon>
        <taxon>Viridiplantae</taxon>
        <taxon>Streptophyta</taxon>
        <taxon>Embryophyta</taxon>
        <taxon>Tracheophyta</taxon>
        <taxon>Spermatophyta</taxon>
        <taxon>Magnoliopsida</taxon>
        <taxon>eudicotyledons</taxon>
        <taxon>Gunneridae</taxon>
        <taxon>Pentapetalae</taxon>
        <taxon>rosids</taxon>
        <taxon>fabids</taxon>
        <taxon>Fagales</taxon>
        <taxon>Fagaceae</taxon>
        <taxon>Lithocarpus</taxon>
    </lineage>
</organism>
<dbReference type="Pfam" id="PF13456">
    <property type="entry name" value="RVT_3"/>
    <property type="match status" value="1"/>
</dbReference>
<dbReference type="SUPFAM" id="SSF53098">
    <property type="entry name" value="Ribonuclease H-like"/>
    <property type="match status" value="1"/>
</dbReference>
<dbReference type="GO" id="GO:0003676">
    <property type="term" value="F:nucleic acid binding"/>
    <property type="evidence" value="ECO:0007669"/>
    <property type="project" value="InterPro"/>
</dbReference>
<dbReference type="PANTHER" id="PTHR47074:SF11">
    <property type="entry name" value="REVERSE TRANSCRIPTASE-LIKE PROTEIN"/>
    <property type="match status" value="1"/>
</dbReference>
<evidence type="ECO:0000313" key="2">
    <source>
        <dbReference type="EMBL" id="KAL0008491.1"/>
    </source>
</evidence>
<evidence type="ECO:0000259" key="1">
    <source>
        <dbReference type="Pfam" id="PF13456"/>
    </source>
</evidence>
<keyword evidence="3" id="KW-1185">Reference proteome</keyword>
<dbReference type="GO" id="GO:0004523">
    <property type="term" value="F:RNA-DNA hybrid ribonuclease activity"/>
    <property type="evidence" value="ECO:0007669"/>
    <property type="project" value="InterPro"/>
</dbReference>
<reference evidence="2 3" key="1">
    <citation type="submission" date="2024-01" db="EMBL/GenBank/DDBJ databases">
        <title>A telomere-to-telomere, gap-free genome of sweet tea (Lithocarpus litseifolius).</title>
        <authorList>
            <person name="Zhou J."/>
        </authorList>
    </citation>
    <scope>NUCLEOTIDE SEQUENCE [LARGE SCALE GENOMIC DNA]</scope>
    <source>
        <strain evidence="2">Zhou-2022a</strain>
        <tissue evidence="2">Leaf</tissue>
    </source>
</reference>
<dbReference type="InterPro" id="IPR052929">
    <property type="entry name" value="RNase_H-like_EbsB-rel"/>
</dbReference>
<dbReference type="AlphaFoldDB" id="A0AAW2DHB8"/>
<dbReference type="EMBL" id="JAZDWU010000003">
    <property type="protein sequence ID" value="KAL0008491.1"/>
    <property type="molecule type" value="Genomic_DNA"/>
</dbReference>
<dbReference type="InterPro" id="IPR012337">
    <property type="entry name" value="RNaseH-like_sf"/>
</dbReference>
<dbReference type="InterPro" id="IPR002156">
    <property type="entry name" value="RNaseH_domain"/>
</dbReference>
<accession>A0AAW2DHB8</accession>
<dbReference type="InterPro" id="IPR036397">
    <property type="entry name" value="RNaseH_sf"/>
</dbReference>
<evidence type="ECO:0000313" key="3">
    <source>
        <dbReference type="Proteomes" id="UP001459277"/>
    </source>
</evidence>
<gene>
    <name evidence="2" type="ORF">SO802_009993</name>
</gene>
<dbReference type="PANTHER" id="PTHR47074">
    <property type="entry name" value="BNAC02G40300D PROTEIN"/>
    <property type="match status" value="1"/>
</dbReference>
<comment type="caution">
    <text evidence="2">The sequence shown here is derived from an EMBL/GenBank/DDBJ whole genome shotgun (WGS) entry which is preliminary data.</text>
</comment>